<keyword evidence="10" id="KW-0472">Membrane</keyword>
<feature type="region of interest" description="Disordered" evidence="9">
    <location>
        <begin position="421"/>
        <end position="467"/>
    </location>
</feature>
<keyword evidence="3 8" id="KW-0863">Zinc-finger</keyword>
<comment type="subcellular location">
    <subcellularLocation>
        <location evidence="1">Nucleus</location>
    </subcellularLocation>
</comment>
<dbReference type="PROSITE" id="PS50297">
    <property type="entry name" value="ANK_REP_REGION"/>
    <property type="match status" value="1"/>
</dbReference>
<dbReference type="Pfam" id="PF12796">
    <property type="entry name" value="Ank_2"/>
    <property type="match status" value="1"/>
</dbReference>
<dbReference type="GO" id="GO:0003677">
    <property type="term" value="F:DNA binding"/>
    <property type="evidence" value="ECO:0007669"/>
    <property type="project" value="InterPro"/>
</dbReference>
<dbReference type="InterPro" id="IPR036770">
    <property type="entry name" value="Ankyrin_rpt-contain_sf"/>
</dbReference>
<dbReference type="PROSITE" id="PS50088">
    <property type="entry name" value="ANK_REPEAT"/>
    <property type="match status" value="1"/>
</dbReference>
<dbReference type="Proteomes" id="UP000886520">
    <property type="component" value="Chromosome 11"/>
</dbReference>
<dbReference type="Gene3D" id="1.25.40.20">
    <property type="entry name" value="Ankyrin repeat-containing domain"/>
    <property type="match status" value="1"/>
</dbReference>
<gene>
    <name evidence="12" type="ORF">GOP47_0011555</name>
</gene>
<dbReference type="OrthoDB" id="514967at2759"/>
<keyword evidence="10" id="KW-0812">Transmembrane</keyword>
<dbReference type="SMART" id="SM00248">
    <property type="entry name" value="ANK"/>
    <property type="match status" value="3"/>
</dbReference>
<keyword evidence="13" id="KW-1185">Reference proteome</keyword>
<keyword evidence="6" id="KW-0539">Nucleus</keyword>
<evidence type="ECO:0000256" key="2">
    <source>
        <dbReference type="ARBA" id="ARBA00022723"/>
    </source>
</evidence>
<protein>
    <recommendedName>
        <fullName evidence="11">SBP-type domain-containing protein</fullName>
    </recommendedName>
</protein>
<dbReference type="GO" id="GO:0005634">
    <property type="term" value="C:nucleus"/>
    <property type="evidence" value="ECO:0007669"/>
    <property type="project" value="UniProtKB-SubCell"/>
</dbReference>
<keyword evidence="4" id="KW-0862">Zinc</keyword>
<feature type="repeat" description="ANK" evidence="7">
    <location>
        <begin position="931"/>
        <end position="959"/>
    </location>
</feature>
<organism evidence="12 13">
    <name type="scientific">Adiantum capillus-veneris</name>
    <name type="common">Maidenhair fern</name>
    <dbReference type="NCBI Taxonomy" id="13818"/>
    <lineage>
        <taxon>Eukaryota</taxon>
        <taxon>Viridiplantae</taxon>
        <taxon>Streptophyta</taxon>
        <taxon>Embryophyta</taxon>
        <taxon>Tracheophyta</taxon>
        <taxon>Polypodiopsida</taxon>
        <taxon>Polypodiidae</taxon>
        <taxon>Polypodiales</taxon>
        <taxon>Pteridineae</taxon>
        <taxon>Pteridaceae</taxon>
        <taxon>Vittarioideae</taxon>
        <taxon>Adiantum</taxon>
    </lineage>
</organism>
<name>A0A9D4UU96_ADICA</name>
<feature type="compositionally biased region" description="Polar residues" evidence="9">
    <location>
        <begin position="421"/>
        <end position="432"/>
    </location>
</feature>
<dbReference type="InterPro" id="IPR044817">
    <property type="entry name" value="SBP-like"/>
</dbReference>
<proteinExistence type="predicted"/>
<evidence type="ECO:0000256" key="4">
    <source>
        <dbReference type="ARBA" id="ARBA00022833"/>
    </source>
</evidence>
<feature type="region of interest" description="Disordered" evidence="9">
    <location>
        <begin position="97"/>
        <end position="130"/>
    </location>
</feature>
<dbReference type="Gene3D" id="4.10.1100.10">
    <property type="entry name" value="Transcription factor, SBP-box domain"/>
    <property type="match status" value="1"/>
</dbReference>
<reference evidence="12" key="1">
    <citation type="submission" date="2021-01" db="EMBL/GenBank/DDBJ databases">
        <title>Adiantum capillus-veneris genome.</title>
        <authorList>
            <person name="Fang Y."/>
            <person name="Liao Q."/>
        </authorList>
    </citation>
    <scope>NUCLEOTIDE SEQUENCE</scope>
    <source>
        <strain evidence="12">H3</strain>
        <tissue evidence="12">Leaf</tissue>
    </source>
</reference>
<dbReference type="Pfam" id="PF03110">
    <property type="entry name" value="SBP"/>
    <property type="match status" value="1"/>
</dbReference>
<feature type="region of interest" description="Disordered" evidence="9">
    <location>
        <begin position="158"/>
        <end position="190"/>
    </location>
</feature>
<accession>A0A9D4UU96</accession>
<evidence type="ECO:0000313" key="13">
    <source>
        <dbReference type="Proteomes" id="UP000886520"/>
    </source>
</evidence>
<dbReference type="PANTHER" id="PTHR31251">
    <property type="entry name" value="SQUAMOSA PROMOTER-BINDING-LIKE PROTEIN 4"/>
    <property type="match status" value="1"/>
</dbReference>
<dbReference type="EMBL" id="JABFUD020000011">
    <property type="protein sequence ID" value="KAI5073542.1"/>
    <property type="molecule type" value="Genomic_DNA"/>
</dbReference>
<feature type="transmembrane region" description="Helical" evidence="10">
    <location>
        <begin position="1066"/>
        <end position="1089"/>
    </location>
</feature>
<comment type="caution">
    <text evidence="12">The sequence shown here is derived from an EMBL/GenBank/DDBJ whole genome shotgun (WGS) entry which is preliminary data.</text>
</comment>
<dbReference type="InterPro" id="IPR036893">
    <property type="entry name" value="SBP_sf"/>
</dbReference>
<dbReference type="GO" id="GO:0008270">
    <property type="term" value="F:zinc ion binding"/>
    <property type="evidence" value="ECO:0007669"/>
    <property type="project" value="UniProtKB-KW"/>
</dbReference>
<dbReference type="PROSITE" id="PS51141">
    <property type="entry name" value="ZF_SBP"/>
    <property type="match status" value="1"/>
</dbReference>
<dbReference type="InterPro" id="IPR002110">
    <property type="entry name" value="Ankyrin_rpt"/>
</dbReference>
<evidence type="ECO:0000256" key="8">
    <source>
        <dbReference type="PROSITE-ProRule" id="PRU00470"/>
    </source>
</evidence>
<keyword evidence="7" id="KW-0040">ANK repeat</keyword>
<evidence type="ECO:0000313" key="12">
    <source>
        <dbReference type="EMBL" id="KAI5073542.1"/>
    </source>
</evidence>
<evidence type="ECO:0000256" key="9">
    <source>
        <dbReference type="SAM" id="MobiDB-lite"/>
    </source>
</evidence>
<dbReference type="SUPFAM" id="SSF48403">
    <property type="entry name" value="Ankyrin repeat"/>
    <property type="match status" value="1"/>
</dbReference>
<feature type="region of interest" description="Disordered" evidence="9">
    <location>
        <begin position="519"/>
        <end position="548"/>
    </location>
</feature>
<dbReference type="AlphaFoldDB" id="A0A9D4UU96"/>
<sequence length="1112" mass="123451">MEKVQGLPYRGKDGPTMQFWPAHQHDFFQAQTCNLMTQNGHLDPRSTFNTADDMTTSHQSPLPWHLTQVDYRDGSVSGVRNWSQNWEWDSLALTAQATSSGTKRGPYSQIGGRESDFSSPSPPENYEENGMHKEPTLYEFGLNSRTRAHEDDGLLDLKLGGNVHVPGAGEVSPSSKRSRHSPSENQQTRCQVDNCSEDLQNAKDYHRRHKVCEIHAKSPKALVNTLMQRFCQQCSRFHLLKEFDDDRRSCRKRLAGHNRRRRKTQPDAATALACLLADQSVLSRIISPSGQQQGKDELEKLLQEQTLVQTLLNARAAVGNAESKRLECAPQNNLLNAVSKSQLLSNLLLSNANIGCNLAVTPAPAEALISALSTALLSSLPQLQKVNADVGHGASVPIQETVQSHEPYVNSVGSHIVTKQNGNGYSRFSSEEQPGPLTFSKERPPVLPTTPPVYTDKSNSSNGDSLDERLLSDTYQRCTQEGFIQQDRRHWISQNNEAAFVNSTGNLRAAGALQTRERCLPPDTHTSPQGDQFETIGGLSDHSSDTSLDKQEQTGSLWFKIFDKNPEDIPSSMRSKILKWLDHRPSELEGHIKPGCIILTIFVCMPVHAWEKLCKNINKSLQRLISISDDDFWSKGRVLAYFGEASAFIVDGKVYPNLNHRPMQVPRLALVQPFAAVMGERVDLTIRGQHLSSPGTKLVCAFQGKCTIKGIDLSTNVKEKKRDREETSVASSDATQDQAITFTVGPFHSIGRGFIEVEGQIWRGTAFPIIIAEKPICQEISSLEKKYVESGDKYSARASSSTLEADIIHFLHELGWLLQRVQRKDHYLHLEMPEFSIERYRWLLLFAVEHSCCAVVRWILDLLFSAHDSSLQQAHSRALEVLMEANLLHVAVKSKARDMVKFLVAYSPPVEATSTDSKREYFFRPDSPICDGFTPLHVAAGMQSAESVVDALTDAPAEIWALAWTSAKDAFGQTPVMYAVSSGNDEYVKMVQGKLLKLGNENGSSKVGSIAKPPHLALNISNENAFASSPRKSLPTKQVQACSCRVREAQLAHALPLRIRGLNKGFMYRPLVLSMLAVAAVCVCVGVLMRGSPYVNYMQGPFVWESISFGSI</sequence>
<keyword evidence="5" id="KW-0804">Transcription</keyword>
<evidence type="ECO:0000256" key="3">
    <source>
        <dbReference type="ARBA" id="ARBA00022771"/>
    </source>
</evidence>
<dbReference type="InterPro" id="IPR004333">
    <property type="entry name" value="SBP_dom"/>
</dbReference>
<dbReference type="SUPFAM" id="SSF103612">
    <property type="entry name" value="SBT domain"/>
    <property type="match status" value="1"/>
</dbReference>
<evidence type="ECO:0000256" key="6">
    <source>
        <dbReference type="ARBA" id="ARBA00023242"/>
    </source>
</evidence>
<evidence type="ECO:0000256" key="5">
    <source>
        <dbReference type="ARBA" id="ARBA00023163"/>
    </source>
</evidence>
<evidence type="ECO:0000256" key="1">
    <source>
        <dbReference type="ARBA" id="ARBA00004123"/>
    </source>
</evidence>
<evidence type="ECO:0000256" key="10">
    <source>
        <dbReference type="SAM" id="Phobius"/>
    </source>
</evidence>
<dbReference type="PANTHER" id="PTHR31251:SF86">
    <property type="entry name" value="SQUAMOSA PROMOTER-BINDING-LIKE PROTEIN 1"/>
    <property type="match status" value="1"/>
</dbReference>
<keyword evidence="10" id="KW-1133">Transmembrane helix</keyword>
<evidence type="ECO:0000259" key="11">
    <source>
        <dbReference type="PROSITE" id="PS51141"/>
    </source>
</evidence>
<dbReference type="FunFam" id="4.10.1100.10:FF:000001">
    <property type="entry name" value="Squamosa promoter-binding-like protein 14"/>
    <property type="match status" value="1"/>
</dbReference>
<keyword evidence="2" id="KW-0479">Metal-binding</keyword>
<dbReference type="Pfam" id="PF26102">
    <property type="entry name" value="Ig_SPL7"/>
    <property type="match status" value="1"/>
</dbReference>
<evidence type="ECO:0000256" key="7">
    <source>
        <dbReference type="PROSITE-ProRule" id="PRU00023"/>
    </source>
</evidence>
<feature type="domain" description="SBP-type" evidence="11">
    <location>
        <begin position="187"/>
        <end position="264"/>
    </location>
</feature>